<gene>
    <name evidence="8" type="primary">SSY1</name>
    <name evidence="8" type="ORF">FIM1_2045</name>
</gene>
<dbReference type="Gene3D" id="1.20.1740.10">
    <property type="entry name" value="Amino acid/polyamine transporter I"/>
    <property type="match status" value="1"/>
</dbReference>
<organism evidence="8 9">
    <name type="scientific">Kluyveromyces marxianus</name>
    <name type="common">Yeast</name>
    <name type="synonym">Candida kefyr</name>
    <dbReference type="NCBI Taxonomy" id="4911"/>
    <lineage>
        <taxon>Eukaryota</taxon>
        <taxon>Fungi</taxon>
        <taxon>Dikarya</taxon>
        <taxon>Ascomycota</taxon>
        <taxon>Saccharomycotina</taxon>
        <taxon>Saccharomycetes</taxon>
        <taxon>Saccharomycetales</taxon>
        <taxon>Saccharomycetaceae</taxon>
        <taxon>Kluyveromyces</taxon>
    </lineage>
</organism>
<feature type="transmembrane region" description="Helical" evidence="6">
    <location>
        <begin position="374"/>
        <end position="396"/>
    </location>
</feature>
<protein>
    <submittedName>
        <fullName evidence="8">SPS-sensor component SSY1</fullName>
    </submittedName>
</protein>
<evidence type="ECO:0000256" key="1">
    <source>
        <dbReference type="ARBA" id="ARBA00004141"/>
    </source>
</evidence>
<evidence type="ECO:0000256" key="4">
    <source>
        <dbReference type="ARBA" id="ARBA00023136"/>
    </source>
</evidence>
<feature type="transmembrane region" description="Helical" evidence="6">
    <location>
        <begin position="679"/>
        <end position="709"/>
    </location>
</feature>
<evidence type="ECO:0000256" key="2">
    <source>
        <dbReference type="ARBA" id="ARBA00022692"/>
    </source>
</evidence>
<feature type="compositionally biased region" description="Basic residues" evidence="5">
    <location>
        <begin position="235"/>
        <end position="246"/>
    </location>
</feature>
<proteinExistence type="predicted"/>
<feature type="transmembrane region" description="Helical" evidence="6">
    <location>
        <begin position="729"/>
        <end position="750"/>
    </location>
</feature>
<feature type="transmembrane region" description="Helical" evidence="6">
    <location>
        <begin position="402"/>
        <end position="422"/>
    </location>
</feature>
<dbReference type="InterPro" id="IPR050524">
    <property type="entry name" value="APC_YAT"/>
</dbReference>
<feature type="region of interest" description="Disordered" evidence="5">
    <location>
        <begin position="203"/>
        <end position="246"/>
    </location>
</feature>
<feature type="transmembrane region" description="Helical" evidence="6">
    <location>
        <begin position="652"/>
        <end position="672"/>
    </location>
</feature>
<feature type="domain" description="Amino acid permease/ SLC12A" evidence="7">
    <location>
        <begin position="259"/>
        <end position="786"/>
    </location>
</feature>
<evidence type="ECO:0000313" key="9">
    <source>
        <dbReference type="Proteomes" id="UP000422736"/>
    </source>
</evidence>
<feature type="transmembrane region" description="Helical" evidence="6">
    <location>
        <begin position="518"/>
        <end position="539"/>
    </location>
</feature>
<evidence type="ECO:0000256" key="3">
    <source>
        <dbReference type="ARBA" id="ARBA00022989"/>
    </source>
</evidence>
<reference evidence="8 9" key="1">
    <citation type="submission" date="2016-03" db="EMBL/GenBank/DDBJ databases">
        <title>How can Kluyveromyces marxianus grow so fast - potential evolutionary course in Saccharomyces Complex revealed by comparative genomics.</title>
        <authorList>
            <person name="Mo W."/>
            <person name="Lu W."/>
            <person name="Yang X."/>
            <person name="Qi J."/>
            <person name="Lv H."/>
        </authorList>
    </citation>
    <scope>NUCLEOTIDE SEQUENCE [LARGE SCALE GENOMIC DNA]</scope>
    <source>
        <strain evidence="8 9">FIM1</strain>
    </source>
</reference>
<accession>A0ABX6EUZ6</accession>
<comment type="subcellular location">
    <subcellularLocation>
        <location evidence="1">Membrane</location>
        <topology evidence="1">Multi-pass membrane protein</topology>
    </subcellularLocation>
</comment>
<dbReference type="Proteomes" id="UP000422736">
    <property type="component" value="Chromosome 3"/>
</dbReference>
<dbReference type="PANTHER" id="PTHR43341">
    <property type="entry name" value="AMINO ACID PERMEASE"/>
    <property type="match status" value="1"/>
</dbReference>
<sequence length="827" mass="92879">MINKAAPGFFPEIRYELSDYNDVRHDDDPNCSIDTKLFDQMCQKIPSDIESSLQSDRFCLSRIYLAGNTSALSALNSTDFGQFKKNSDREYVLRNKLKEYLANSSESGIPLPQFNHLDTVLTRGYDVVRTQNRRWRNTITDLFNRKKRAGSRSSRYEFGVPQLDSLISTEIIDNVGPEVDFIDFKYEKNGITQIQEVATSSYNDDFTDDGYNNSNDKNNNNSDNSNGNNININKGKNRNATRRRTQRNVTLQRKLKIRHLQMISLGATIGVGLFLNSGRAFSIAGPMGAFLGFLYGAFVILATLFSFAEILAFIPMISGISGLCSRFVSDSFGFTVGWCHWLSYAVAFPSELIASAMMISYYKPFEKVATDNSHMAATITILIVVLTGINLLDVRIYGELEYIMSAFKLLVVVSLIILVIILNCGGFKNTSYIGFKFWTKNESPSPDITFGPFRPTYDLEDYGSGSRRGIGGFGGVILSCITCSVSSIFSYIGSEIGFIAAPEAQNPRKTVPSVTKRIFVRVVLFYLLSIFIVGTVIYAGDPRLLRILSDDRKSSDNSIESYMDVINKLGGMNCNSHFSNDNFFNESSNQSPWVIAFKSVKQCELANIINGVFVCIGISAASSQLYASSRTLYSMASQNKAPIVFTYCFKNGVPYTAVLFCGALGFLSLLCLDLRSTEALLLFVSIGSTGSVIMWLGMNLSFLRFYLALKRRPDIIDRNSKEYPYKSPFQPYLCIFGIVSTTLLLLMSGIQNFFVWKTSNFISSYMIIVIFVVLYVGYSIVRNSSIHHLEQIDLDSGRREMDRVLWIEDANYTLNVREVFHEIFSYV</sequence>
<dbReference type="InterPro" id="IPR004841">
    <property type="entry name" value="AA-permease/SLC12A_dom"/>
</dbReference>
<keyword evidence="9" id="KW-1185">Reference proteome</keyword>
<keyword evidence="2 6" id="KW-0812">Transmembrane</keyword>
<feature type="transmembrane region" description="Helical" evidence="6">
    <location>
        <begin position="470"/>
        <end position="492"/>
    </location>
</feature>
<name>A0ABX6EUZ6_KLUMA</name>
<evidence type="ECO:0000313" key="8">
    <source>
        <dbReference type="EMBL" id="QGN15355.1"/>
    </source>
</evidence>
<evidence type="ECO:0000256" key="6">
    <source>
        <dbReference type="SAM" id="Phobius"/>
    </source>
</evidence>
<dbReference type="PANTHER" id="PTHR43341:SF46">
    <property type="entry name" value="SPS-SENSOR COMPONENT SSY1"/>
    <property type="match status" value="1"/>
</dbReference>
<keyword evidence="3 6" id="KW-1133">Transmembrane helix</keyword>
<feature type="transmembrane region" description="Helical" evidence="6">
    <location>
        <begin position="281"/>
        <end position="303"/>
    </location>
</feature>
<dbReference type="EMBL" id="CP015056">
    <property type="protein sequence ID" value="QGN15355.1"/>
    <property type="molecule type" value="Genomic_DNA"/>
</dbReference>
<feature type="transmembrane region" description="Helical" evidence="6">
    <location>
        <begin position="341"/>
        <end position="362"/>
    </location>
</feature>
<feature type="compositionally biased region" description="Low complexity" evidence="5">
    <location>
        <begin position="212"/>
        <end position="234"/>
    </location>
</feature>
<feature type="transmembrane region" description="Helical" evidence="6">
    <location>
        <begin position="762"/>
        <end position="781"/>
    </location>
</feature>
<evidence type="ECO:0000256" key="5">
    <source>
        <dbReference type="SAM" id="MobiDB-lite"/>
    </source>
</evidence>
<feature type="transmembrane region" description="Helical" evidence="6">
    <location>
        <begin position="257"/>
        <end position="275"/>
    </location>
</feature>
<keyword evidence="4 6" id="KW-0472">Membrane</keyword>
<feature type="transmembrane region" description="Helical" evidence="6">
    <location>
        <begin position="608"/>
        <end position="627"/>
    </location>
</feature>
<evidence type="ECO:0000259" key="7">
    <source>
        <dbReference type="Pfam" id="PF00324"/>
    </source>
</evidence>
<dbReference type="Pfam" id="PF00324">
    <property type="entry name" value="AA_permease"/>
    <property type="match status" value="1"/>
</dbReference>